<feature type="transmembrane region" description="Helical" evidence="1">
    <location>
        <begin position="85"/>
        <end position="104"/>
    </location>
</feature>
<sequence>MRESDRHSVDVNEVAGIADATALHWTLVLDGFFPLTIVGYAFQFFPVTGARVPGANERGVAATIGLLAVGAAIQGLGIVGQLGTVRTVGIALSLAGSLGYLYLVGGRFAS</sequence>
<dbReference type="EMBL" id="AOIB01000028">
    <property type="protein sequence ID" value="ELY56099.1"/>
    <property type="molecule type" value="Genomic_DNA"/>
</dbReference>
<reference evidence="2 3" key="1">
    <citation type="journal article" date="2014" name="PLoS Genet.">
        <title>Phylogenetically driven sequencing of extremely halophilic archaea reveals strategies for static and dynamic osmo-response.</title>
        <authorList>
            <person name="Becker E.A."/>
            <person name="Seitzer P.M."/>
            <person name="Tritt A."/>
            <person name="Larsen D."/>
            <person name="Krusor M."/>
            <person name="Yao A.I."/>
            <person name="Wu D."/>
            <person name="Madern D."/>
            <person name="Eisen J.A."/>
            <person name="Darling A.E."/>
            <person name="Facciotti M.T."/>
        </authorList>
    </citation>
    <scope>NUCLEOTIDE SEQUENCE [LARGE SCALE GENOMIC DNA]</scope>
    <source>
        <strain evidence="2 3">DSM 10524</strain>
    </source>
</reference>
<dbReference type="OrthoDB" id="205812at2157"/>
<feature type="transmembrane region" description="Helical" evidence="1">
    <location>
        <begin position="59"/>
        <end position="79"/>
    </location>
</feature>
<keyword evidence="3" id="KW-1185">Reference proteome</keyword>
<proteinExistence type="predicted"/>
<accession>L9X2W8</accession>
<dbReference type="AlphaFoldDB" id="L9X2W8"/>
<evidence type="ECO:0000313" key="2">
    <source>
        <dbReference type="EMBL" id="ELY56099.1"/>
    </source>
</evidence>
<keyword evidence="1" id="KW-0472">Membrane</keyword>
<organism evidence="2 3">
    <name type="scientific">Natronococcus amylolyticus DSM 10524</name>
    <dbReference type="NCBI Taxonomy" id="1227497"/>
    <lineage>
        <taxon>Archaea</taxon>
        <taxon>Methanobacteriati</taxon>
        <taxon>Methanobacteriota</taxon>
        <taxon>Stenosarchaea group</taxon>
        <taxon>Halobacteria</taxon>
        <taxon>Halobacteriales</taxon>
        <taxon>Natrialbaceae</taxon>
        <taxon>Natronococcus</taxon>
    </lineage>
</organism>
<gene>
    <name evidence="2" type="ORF">C491_14157</name>
</gene>
<dbReference type="eggNOG" id="arCOG10675">
    <property type="taxonomic scope" value="Archaea"/>
</dbReference>
<evidence type="ECO:0000313" key="3">
    <source>
        <dbReference type="Proteomes" id="UP000011688"/>
    </source>
</evidence>
<keyword evidence="1" id="KW-1133">Transmembrane helix</keyword>
<evidence type="ECO:0000256" key="1">
    <source>
        <dbReference type="SAM" id="Phobius"/>
    </source>
</evidence>
<dbReference type="Proteomes" id="UP000011688">
    <property type="component" value="Unassembled WGS sequence"/>
</dbReference>
<protein>
    <submittedName>
        <fullName evidence="2">Uncharacterized protein</fullName>
    </submittedName>
</protein>
<dbReference type="RefSeq" id="WP_005557336.1">
    <property type="nucleotide sequence ID" value="NZ_AOIB01000028.1"/>
</dbReference>
<comment type="caution">
    <text evidence="2">The sequence shown here is derived from an EMBL/GenBank/DDBJ whole genome shotgun (WGS) entry which is preliminary data.</text>
</comment>
<feature type="transmembrane region" description="Helical" evidence="1">
    <location>
        <begin position="22"/>
        <end position="47"/>
    </location>
</feature>
<keyword evidence="1" id="KW-0812">Transmembrane</keyword>
<name>L9X2W8_9EURY</name>